<evidence type="ECO:0000313" key="2">
    <source>
        <dbReference type="Proteomes" id="UP001064489"/>
    </source>
</evidence>
<dbReference type="Proteomes" id="UP001064489">
    <property type="component" value="Chromosome 10"/>
</dbReference>
<evidence type="ECO:0000313" key="1">
    <source>
        <dbReference type="EMBL" id="KAI9165788.1"/>
    </source>
</evidence>
<protein>
    <submittedName>
        <fullName evidence="1">Uncharacterized protein</fullName>
    </submittedName>
</protein>
<dbReference type="AlphaFoldDB" id="A0AAD5IJY3"/>
<comment type="caution">
    <text evidence="1">The sequence shown here is derived from an EMBL/GenBank/DDBJ whole genome shotgun (WGS) entry which is preliminary data.</text>
</comment>
<reference evidence="1" key="2">
    <citation type="submission" date="2023-02" db="EMBL/GenBank/DDBJ databases">
        <authorList>
            <person name="Swenson N.G."/>
            <person name="Wegrzyn J.L."/>
            <person name="Mcevoy S.L."/>
        </authorList>
    </citation>
    <scope>NUCLEOTIDE SEQUENCE</scope>
    <source>
        <strain evidence="1">91603</strain>
        <tissue evidence="1">Leaf</tissue>
    </source>
</reference>
<dbReference type="EMBL" id="JAJSOW010000105">
    <property type="protein sequence ID" value="KAI9165788.1"/>
    <property type="molecule type" value="Genomic_DNA"/>
</dbReference>
<proteinExistence type="predicted"/>
<sequence>MPNAISLGLSQIFDAHLILITSLCTSVPRTLILPDVVLTFSDVDCGVVPSSSSFSTATKENLLSVTSPSIGTVAFSHNVAADRNFSTLEFLAAARTFAFLWKP</sequence>
<reference evidence="1" key="1">
    <citation type="journal article" date="2022" name="Plant J.">
        <title>Strategies of tolerance reflected in two North American maple genomes.</title>
        <authorList>
            <person name="McEvoy S.L."/>
            <person name="Sezen U.U."/>
            <person name="Trouern-Trend A."/>
            <person name="McMahon S.M."/>
            <person name="Schaberg P.G."/>
            <person name="Yang J."/>
            <person name="Wegrzyn J.L."/>
            <person name="Swenson N.G."/>
        </authorList>
    </citation>
    <scope>NUCLEOTIDE SEQUENCE</scope>
    <source>
        <strain evidence="1">91603</strain>
    </source>
</reference>
<keyword evidence="2" id="KW-1185">Reference proteome</keyword>
<name>A0AAD5IJY3_ACENE</name>
<organism evidence="1 2">
    <name type="scientific">Acer negundo</name>
    <name type="common">Box elder</name>
    <dbReference type="NCBI Taxonomy" id="4023"/>
    <lineage>
        <taxon>Eukaryota</taxon>
        <taxon>Viridiplantae</taxon>
        <taxon>Streptophyta</taxon>
        <taxon>Embryophyta</taxon>
        <taxon>Tracheophyta</taxon>
        <taxon>Spermatophyta</taxon>
        <taxon>Magnoliopsida</taxon>
        <taxon>eudicotyledons</taxon>
        <taxon>Gunneridae</taxon>
        <taxon>Pentapetalae</taxon>
        <taxon>rosids</taxon>
        <taxon>malvids</taxon>
        <taxon>Sapindales</taxon>
        <taxon>Sapindaceae</taxon>
        <taxon>Hippocastanoideae</taxon>
        <taxon>Acereae</taxon>
        <taxon>Acer</taxon>
    </lineage>
</organism>
<gene>
    <name evidence="1" type="ORF">LWI28_020514</name>
</gene>
<accession>A0AAD5IJY3</accession>